<organism evidence="2 3">
    <name type="scientific">Sessilibacter corallicola</name>
    <dbReference type="NCBI Taxonomy" id="2904075"/>
    <lineage>
        <taxon>Bacteria</taxon>
        <taxon>Pseudomonadati</taxon>
        <taxon>Pseudomonadota</taxon>
        <taxon>Gammaproteobacteria</taxon>
        <taxon>Cellvibrionales</taxon>
        <taxon>Cellvibrionaceae</taxon>
        <taxon>Sessilibacter</taxon>
    </lineage>
</organism>
<feature type="transmembrane region" description="Helical" evidence="1">
    <location>
        <begin position="131"/>
        <end position="150"/>
    </location>
</feature>
<evidence type="ECO:0000313" key="3">
    <source>
        <dbReference type="Proteomes" id="UP001465153"/>
    </source>
</evidence>
<accession>A0ABQ0A3U5</accession>
<dbReference type="PANTHER" id="PTHR37308">
    <property type="entry name" value="INTEGRAL MEMBRANE PROTEIN"/>
    <property type="match status" value="1"/>
</dbReference>
<protein>
    <submittedName>
        <fullName evidence="2">DUF368 domain-containing protein</fullName>
    </submittedName>
</protein>
<feature type="transmembrane region" description="Helical" evidence="1">
    <location>
        <begin position="101"/>
        <end position="119"/>
    </location>
</feature>
<gene>
    <name evidence="2" type="ORF">NBRC116591_01310</name>
</gene>
<keyword evidence="1" id="KW-0812">Transmembrane</keyword>
<dbReference type="EMBL" id="BAABWN010000001">
    <property type="protein sequence ID" value="GAA6166321.1"/>
    <property type="molecule type" value="Genomic_DNA"/>
</dbReference>
<feature type="transmembrane region" description="Helical" evidence="1">
    <location>
        <begin position="157"/>
        <end position="186"/>
    </location>
</feature>
<dbReference type="PANTHER" id="PTHR37308:SF1">
    <property type="entry name" value="POLYPRENYL-PHOSPHATE TRANSPORTER"/>
    <property type="match status" value="1"/>
</dbReference>
<keyword evidence="3" id="KW-1185">Reference proteome</keyword>
<dbReference type="Pfam" id="PF04018">
    <property type="entry name" value="VCA0040-like"/>
    <property type="match status" value="1"/>
</dbReference>
<reference evidence="2 3" key="1">
    <citation type="submission" date="2024-04" db="EMBL/GenBank/DDBJ databases">
        <title>Draft genome sequence of Sessilibacter corallicola NBRC 116591.</title>
        <authorList>
            <person name="Miyakawa T."/>
            <person name="Kusuya Y."/>
            <person name="Miura T."/>
        </authorList>
    </citation>
    <scope>NUCLEOTIDE SEQUENCE [LARGE SCALE GENOMIC DNA]</scope>
    <source>
        <strain evidence="2 3">KU-00831-HH</strain>
    </source>
</reference>
<dbReference type="Proteomes" id="UP001465153">
    <property type="component" value="Unassembled WGS sequence"/>
</dbReference>
<sequence>MSKTSLHYLFLMLRGMAMGAADVVPGVSGGTIAFITGIYEELINSLKSIGIKTLIIWKQQGFASAWYSINGNFLLSVFSGVIISMLTLAKIIDHALHHHPILVWSFFWGLVLASIWHLYKEVKFKGLTMWAWMAFGAFVALGVSIAKPAALPGDWWILMIGGAVAICAMILPGISGSFILLLMGLYPVFIEALSTFNIVLLASFGIGCALGLIGFSRLLSWLLKRYHNKTLALLTGFLIGSLNVIWPWKIVLETKLDRHGDLVPVVQENVLPWEYAQTLGEPSQLYIALAFALIGFASVLSIEVFSKKWEVD</sequence>
<feature type="transmembrane region" description="Helical" evidence="1">
    <location>
        <begin position="65"/>
        <end position="89"/>
    </location>
</feature>
<dbReference type="InterPro" id="IPR007163">
    <property type="entry name" value="VCA0040-like"/>
</dbReference>
<keyword evidence="1" id="KW-0472">Membrane</keyword>
<name>A0ABQ0A3U5_9GAMM</name>
<proteinExistence type="predicted"/>
<evidence type="ECO:0000313" key="2">
    <source>
        <dbReference type="EMBL" id="GAA6166321.1"/>
    </source>
</evidence>
<feature type="transmembrane region" description="Helical" evidence="1">
    <location>
        <begin position="231"/>
        <end position="248"/>
    </location>
</feature>
<keyword evidence="1" id="KW-1133">Transmembrane helix</keyword>
<comment type="caution">
    <text evidence="2">The sequence shown here is derived from an EMBL/GenBank/DDBJ whole genome shotgun (WGS) entry which is preliminary data.</text>
</comment>
<feature type="transmembrane region" description="Helical" evidence="1">
    <location>
        <begin position="198"/>
        <end position="219"/>
    </location>
</feature>
<feature type="transmembrane region" description="Helical" evidence="1">
    <location>
        <begin position="285"/>
        <end position="305"/>
    </location>
</feature>
<evidence type="ECO:0000256" key="1">
    <source>
        <dbReference type="SAM" id="Phobius"/>
    </source>
</evidence>
<dbReference type="RefSeq" id="WP_233086631.1">
    <property type="nucleotide sequence ID" value="NZ_BAABWN010000001.1"/>
</dbReference>